<dbReference type="InterPro" id="IPR043502">
    <property type="entry name" value="DNA/RNA_pol_sf"/>
</dbReference>
<protein>
    <submittedName>
        <fullName evidence="2">Putative ovule protein</fullName>
    </submittedName>
</protein>
<feature type="domain" description="Reverse transcriptase" evidence="1">
    <location>
        <begin position="321"/>
        <end position="499"/>
    </location>
</feature>
<name>A0A0V0IXC5_SOLCH</name>
<dbReference type="SUPFAM" id="SSF56672">
    <property type="entry name" value="DNA/RNA polymerases"/>
    <property type="match status" value="1"/>
</dbReference>
<sequence>MYDLSDFIEDMSLQDPHLIGSKYTWRKGESHDVAARLDRFLFSEEWNEEFKNIKQTTLHKVTSDHTPILLQSGNWEPRRSYFKFENWWLQTEGFLDRVKMWWNSIVCEGRPDFILAFKLRALKDKLKEWAKTSNGNLAMQKQNILAKLAELEEIQDQRVLTEVETLSKAELLVDFESIAKCEEIAWRQRSRVNWLKQGDNNTKFFHRSANAHRRYNNIDELMVDGEATKNPEVITKEIEKFYQRLYTETETWRPAGGCRADRRVSIEDNQMLQKEFEEQEIWECVKLCAGDKAPGPDGYTMAFYIHCWEVIKGEVISTIMNFHERCFFEKSFNSTYVALIPKKMGAKELTHFRPISLISSVYKIISKVLTERLKKVIHKLVDTQQLAFIKGRQIMDAILMANELVDSRVRSNIPGILCKLDIQKAYDHLNWNFLLEALSKRGFGGRWIRWMKFCISTVNFSVLINGSPTGFFSSQRGLRQGDPLSPFFSSLPWKVLMIC</sequence>
<dbReference type="SUPFAM" id="SSF56219">
    <property type="entry name" value="DNase I-like"/>
    <property type="match status" value="1"/>
</dbReference>
<accession>A0A0V0IXC5</accession>
<dbReference type="Pfam" id="PF00078">
    <property type="entry name" value="RVT_1"/>
    <property type="match status" value="1"/>
</dbReference>
<dbReference type="Gene3D" id="3.60.10.10">
    <property type="entry name" value="Endonuclease/exonuclease/phosphatase"/>
    <property type="match status" value="1"/>
</dbReference>
<dbReference type="PANTHER" id="PTHR46890">
    <property type="entry name" value="NON-LTR RETROLELEMENT REVERSE TRANSCRIPTASE-LIKE PROTEIN-RELATED"/>
    <property type="match status" value="1"/>
</dbReference>
<dbReference type="CDD" id="cd01650">
    <property type="entry name" value="RT_nLTR_like"/>
    <property type="match status" value="1"/>
</dbReference>
<dbReference type="InterPro" id="IPR052343">
    <property type="entry name" value="Retrotransposon-Effector_Assoc"/>
</dbReference>
<dbReference type="PANTHER" id="PTHR46890:SF50">
    <property type="entry name" value="RNA-DIRECTED DNA POLYMERASE, EUKARYOTA, REVERSE TRANSCRIPTASE ZINC-BINDING DOMAIN PROTEIN-RELATED"/>
    <property type="match status" value="1"/>
</dbReference>
<organism evidence="2">
    <name type="scientific">Solanum chacoense</name>
    <name type="common">Chaco potato</name>
    <dbReference type="NCBI Taxonomy" id="4108"/>
    <lineage>
        <taxon>Eukaryota</taxon>
        <taxon>Viridiplantae</taxon>
        <taxon>Streptophyta</taxon>
        <taxon>Embryophyta</taxon>
        <taxon>Tracheophyta</taxon>
        <taxon>Spermatophyta</taxon>
        <taxon>Magnoliopsida</taxon>
        <taxon>eudicotyledons</taxon>
        <taxon>Gunneridae</taxon>
        <taxon>Pentapetalae</taxon>
        <taxon>asterids</taxon>
        <taxon>lamiids</taxon>
        <taxon>Solanales</taxon>
        <taxon>Solanaceae</taxon>
        <taxon>Solanoideae</taxon>
        <taxon>Solaneae</taxon>
        <taxon>Solanum</taxon>
    </lineage>
</organism>
<dbReference type="PROSITE" id="PS50878">
    <property type="entry name" value="RT_POL"/>
    <property type="match status" value="1"/>
</dbReference>
<dbReference type="EMBL" id="GEDG01001790">
    <property type="protein sequence ID" value="JAP36598.1"/>
    <property type="molecule type" value="Transcribed_RNA"/>
</dbReference>
<dbReference type="InterPro" id="IPR036691">
    <property type="entry name" value="Endo/exonu/phosph_ase_sf"/>
</dbReference>
<dbReference type="AlphaFoldDB" id="A0A0V0IXC5"/>
<reference evidence="2" key="1">
    <citation type="submission" date="2015-12" db="EMBL/GenBank/DDBJ databases">
        <title>Gene expression during late stages of embryo sac development: a critical building block for successful pollen-pistil interactions.</title>
        <authorList>
            <person name="Liu Y."/>
            <person name="Joly V."/>
            <person name="Sabar M."/>
            <person name="Matton D.P."/>
        </authorList>
    </citation>
    <scope>NUCLEOTIDE SEQUENCE</scope>
</reference>
<proteinExistence type="predicted"/>
<evidence type="ECO:0000259" key="1">
    <source>
        <dbReference type="PROSITE" id="PS50878"/>
    </source>
</evidence>
<evidence type="ECO:0000313" key="2">
    <source>
        <dbReference type="EMBL" id="JAP36598.1"/>
    </source>
</evidence>
<dbReference type="InterPro" id="IPR000477">
    <property type="entry name" value="RT_dom"/>
</dbReference>